<dbReference type="GO" id="GO:0046872">
    <property type="term" value="F:metal ion binding"/>
    <property type="evidence" value="ECO:0007669"/>
    <property type="project" value="UniProtKB-KW"/>
</dbReference>
<dbReference type="EMBL" id="SMGO01000002">
    <property type="protein sequence ID" value="TCK83344.1"/>
    <property type="molecule type" value="Genomic_DNA"/>
</dbReference>
<evidence type="ECO:0000256" key="2">
    <source>
        <dbReference type="ARBA" id="ARBA00023239"/>
    </source>
</evidence>
<dbReference type="InterPro" id="IPR003382">
    <property type="entry name" value="Flavoprotein"/>
</dbReference>
<keyword evidence="3" id="KW-0460">Magnesium</keyword>
<evidence type="ECO:0000313" key="8">
    <source>
        <dbReference type="Proteomes" id="UP000294616"/>
    </source>
</evidence>
<gene>
    <name evidence="3" type="primary">coaBC</name>
    <name evidence="7" type="ORF">C8N28_1940</name>
</gene>
<dbReference type="Pfam" id="PF04127">
    <property type="entry name" value="DFP"/>
    <property type="match status" value="1"/>
</dbReference>
<dbReference type="InterPro" id="IPR035929">
    <property type="entry name" value="CoaB-like_sf"/>
</dbReference>
<dbReference type="GO" id="GO:0010181">
    <property type="term" value="F:FMN binding"/>
    <property type="evidence" value="ECO:0007669"/>
    <property type="project" value="UniProtKB-UniRule"/>
</dbReference>
<comment type="function">
    <text evidence="4">Catalyzes two steps in the biosynthesis of coenzyme A. In the first step cysteine is conjugated to 4'-phosphopantothenate to form 4-phosphopantothenoylcysteine, in the latter compound is decarboxylated to form 4'-phosphopantotheine.</text>
</comment>
<keyword evidence="3 4" id="KW-0436">Ligase</keyword>
<dbReference type="UniPathway" id="UPA00241">
    <property type="reaction ID" value="UER00353"/>
</dbReference>
<keyword evidence="8" id="KW-1185">Reference proteome</keyword>
<dbReference type="OrthoDB" id="9802554at2"/>
<keyword evidence="3 4" id="KW-0288">FMN</keyword>
<feature type="binding site" evidence="3">
    <location>
        <position position="342"/>
    </location>
    <ligand>
        <name>CTP</name>
        <dbReference type="ChEBI" id="CHEBI:37563"/>
    </ligand>
</feature>
<dbReference type="PANTHER" id="PTHR14359">
    <property type="entry name" value="HOMO-OLIGOMERIC FLAVIN CONTAINING CYS DECARBOXYLASE FAMILY"/>
    <property type="match status" value="1"/>
</dbReference>
<comment type="cofactor">
    <cofactor evidence="3">
        <name>FMN</name>
        <dbReference type="ChEBI" id="CHEBI:58210"/>
    </cofactor>
    <text evidence="3">Binds 1 FMN per subunit.</text>
</comment>
<dbReference type="GO" id="GO:0004633">
    <property type="term" value="F:phosphopantothenoylcysteine decarboxylase activity"/>
    <property type="evidence" value="ECO:0007669"/>
    <property type="project" value="UniProtKB-UniRule"/>
</dbReference>
<evidence type="ECO:0000259" key="6">
    <source>
        <dbReference type="Pfam" id="PF04127"/>
    </source>
</evidence>
<dbReference type="Pfam" id="PF02441">
    <property type="entry name" value="Flavoprotein"/>
    <property type="match status" value="1"/>
</dbReference>
<dbReference type="Gene3D" id="3.40.50.10300">
    <property type="entry name" value="CoaB-like"/>
    <property type="match status" value="1"/>
</dbReference>
<evidence type="ECO:0000256" key="1">
    <source>
        <dbReference type="ARBA" id="ARBA00022793"/>
    </source>
</evidence>
<dbReference type="RefSeq" id="WP_132224252.1">
    <property type="nucleotide sequence ID" value="NZ_SMGO01000002.1"/>
</dbReference>
<dbReference type="SUPFAM" id="SSF52507">
    <property type="entry name" value="Homo-oligomeric flavin-containing Cys decarboxylases, HFCD"/>
    <property type="match status" value="1"/>
</dbReference>
<comment type="catalytic activity">
    <reaction evidence="3 4">
        <text>N-[(R)-4-phosphopantothenoyl]-L-cysteine + H(+) = (R)-4'-phosphopantetheine + CO2</text>
        <dbReference type="Rhea" id="RHEA:16793"/>
        <dbReference type="ChEBI" id="CHEBI:15378"/>
        <dbReference type="ChEBI" id="CHEBI:16526"/>
        <dbReference type="ChEBI" id="CHEBI:59458"/>
        <dbReference type="ChEBI" id="CHEBI:61723"/>
        <dbReference type="EC" id="4.1.1.36"/>
    </reaction>
</comment>
<dbReference type="GO" id="GO:0071513">
    <property type="term" value="C:phosphopantothenoylcysteine decarboxylase complex"/>
    <property type="evidence" value="ECO:0007669"/>
    <property type="project" value="TreeGrafter"/>
</dbReference>
<keyword evidence="3" id="KW-0479">Metal-binding</keyword>
<dbReference type="SUPFAM" id="SSF102645">
    <property type="entry name" value="CoaB-like"/>
    <property type="match status" value="1"/>
</dbReference>
<comment type="pathway">
    <text evidence="3 4">Cofactor biosynthesis; coenzyme A biosynthesis; CoA from (R)-pantothenate: step 2/5.</text>
</comment>
<name>A0A4R1LXU2_9SPHI</name>
<dbReference type="EC" id="6.3.2.5" evidence="3"/>
<dbReference type="EC" id="4.1.1.36" evidence="3"/>
<proteinExistence type="inferred from homology"/>
<evidence type="ECO:0000256" key="4">
    <source>
        <dbReference type="RuleBase" id="RU364078"/>
    </source>
</evidence>
<feature type="domain" description="Flavoprotein" evidence="5">
    <location>
        <begin position="6"/>
        <end position="176"/>
    </location>
</feature>
<dbReference type="NCBIfam" id="TIGR00521">
    <property type="entry name" value="coaBC_dfp"/>
    <property type="match status" value="1"/>
</dbReference>
<dbReference type="PANTHER" id="PTHR14359:SF6">
    <property type="entry name" value="PHOSPHOPANTOTHENOYLCYSTEINE DECARBOXYLASE"/>
    <property type="match status" value="1"/>
</dbReference>
<evidence type="ECO:0000256" key="3">
    <source>
        <dbReference type="HAMAP-Rule" id="MF_02225"/>
    </source>
</evidence>
<dbReference type="InterPro" id="IPR007085">
    <property type="entry name" value="DNA/pantothenate-metab_flavo_C"/>
</dbReference>
<organism evidence="7 8">
    <name type="scientific">Albibacterium bauzanense</name>
    <dbReference type="NCBI Taxonomy" id="653929"/>
    <lineage>
        <taxon>Bacteria</taxon>
        <taxon>Pseudomonadati</taxon>
        <taxon>Bacteroidota</taxon>
        <taxon>Sphingobacteriia</taxon>
        <taxon>Sphingobacteriales</taxon>
        <taxon>Sphingobacteriaceae</taxon>
        <taxon>Albibacterium</taxon>
    </lineage>
</organism>
<dbReference type="HAMAP" id="MF_02225">
    <property type="entry name" value="CoaBC"/>
    <property type="match status" value="1"/>
</dbReference>
<comment type="similarity">
    <text evidence="3 4">In the C-terminal section; belongs to the PPC synthetase family.</text>
</comment>
<dbReference type="GO" id="GO:0004632">
    <property type="term" value="F:phosphopantothenate--cysteine ligase activity"/>
    <property type="evidence" value="ECO:0007669"/>
    <property type="project" value="UniProtKB-UniRule"/>
</dbReference>
<feature type="binding site" evidence="3">
    <location>
        <position position="324"/>
    </location>
    <ligand>
        <name>CTP</name>
        <dbReference type="ChEBI" id="CHEBI:37563"/>
    </ligand>
</feature>
<protein>
    <recommendedName>
        <fullName evidence="3">Coenzyme A biosynthesis bifunctional protein CoaBC</fullName>
    </recommendedName>
    <alternativeName>
        <fullName evidence="3">DNA/pantothenate metabolism flavoprotein</fullName>
    </alternativeName>
    <alternativeName>
        <fullName evidence="3">Phosphopantothenoylcysteine synthetase/decarboxylase</fullName>
        <shortName evidence="3">PPCS-PPCDC</shortName>
    </alternativeName>
    <domain>
        <recommendedName>
            <fullName evidence="3">Phosphopantothenoylcysteine decarboxylase</fullName>
            <shortName evidence="3">PPC decarboxylase</shortName>
            <shortName evidence="3">PPC-DC</shortName>
            <ecNumber evidence="3">4.1.1.36</ecNumber>
        </recommendedName>
        <alternativeName>
            <fullName evidence="3">CoaC</fullName>
        </alternativeName>
    </domain>
    <domain>
        <recommendedName>
            <fullName evidence="3">Phosphopantothenate--cysteine ligase</fullName>
            <ecNumber evidence="3">6.3.2.5</ecNumber>
        </recommendedName>
        <alternativeName>
            <fullName evidence="3">CoaB</fullName>
        </alternativeName>
        <alternativeName>
            <fullName evidence="3">Phosphopantothenoylcysteine synthetase</fullName>
            <shortName evidence="3">PPC synthetase</shortName>
            <shortName evidence="3">PPC-S</shortName>
        </alternativeName>
    </domain>
</protein>
<comment type="catalytic activity">
    <reaction evidence="3 4">
        <text>(R)-4'-phosphopantothenate + L-cysteine + CTP = N-[(R)-4-phosphopantothenoyl]-L-cysteine + CMP + diphosphate + H(+)</text>
        <dbReference type="Rhea" id="RHEA:19397"/>
        <dbReference type="ChEBI" id="CHEBI:10986"/>
        <dbReference type="ChEBI" id="CHEBI:15378"/>
        <dbReference type="ChEBI" id="CHEBI:33019"/>
        <dbReference type="ChEBI" id="CHEBI:35235"/>
        <dbReference type="ChEBI" id="CHEBI:37563"/>
        <dbReference type="ChEBI" id="CHEBI:59458"/>
        <dbReference type="ChEBI" id="CHEBI:60377"/>
        <dbReference type="EC" id="6.3.2.5"/>
    </reaction>
</comment>
<keyword evidence="1 3" id="KW-0210">Decarboxylase</keyword>
<comment type="caution">
    <text evidence="3">Lacks conserved residue(s) required for the propagation of feature annotation.</text>
</comment>
<evidence type="ECO:0000313" key="7">
    <source>
        <dbReference type="EMBL" id="TCK83344.1"/>
    </source>
</evidence>
<accession>A0A4R1LXU2</accession>
<reference evidence="7 8" key="1">
    <citation type="submission" date="2019-03" db="EMBL/GenBank/DDBJ databases">
        <title>Genomic Encyclopedia of Archaeal and Bacterial Type Strains, Phase II (KMG-II): from individual species to whole genera.</title>
        <authorList>
            <person name="Goeker M."/>
        </authorList>
    </citation>
    <scope>NUCLEOTIDE SEQUENCE [LARGE SCALE GENOMIC DNA]</scope>
    <source>
        <strain evidence="7 8">DSM 22554</strain>
    </source>
</reference>
<feature type="domain" description="DNA/pantothenate metabolism flavoprotein C-terminal" evidence="6">
    <location>
        <begin position="186"/>
        <end position="396"/>
    </location>
</feature>
<comment type="caution">
    <text evidence="7">The sequence shown here is derived from an EMBL/GenBank/DDBJ whole genome shotgun (WGS) entry which is preliminary data.</text>
</comment>
<feature type="region of interest" description="Phosphopantothenoylcysteine decarboxylase" evidence="3">
    <location>
        <begin position="1"/>
        <end position="190"/>
    </location>
</feature>
<comment type="function">
    <text evidence="3">Catalyzes two sequential steps in the biosynthesis of coenzyme A. In the first step cysteine is conjugated to 4'-phosphopantothenate to form 4-phosphopantothenoylcysteine. In the second step the latter compound is decarboxylated to form 4'-phosphopantotheine.</text>
</comment>
<dbReference type="Gene3D" id="3.40.50.1950">
    <property type="entry name" value="Flavin prenyltransferase-like"/>
    <property type="match status" value="1"/>
</dbReference>
<feature type="region of interest" description="Phosphopantothenate--cysteine ligase" evidence="3">
    <location>
        <begin position="191"/>
        <end position="402"/>
    </location>
</feature>
<comment type="cofactor">
    <cofactor evidence="3">
        <name>Mg(2+)</name>
        <dbReference type="ChEBI" id="CHEBI:18420"/>
    </cofactor>
</comment>
<dbReference type="InterPro" id="IPR005252">
    <property type="entry name" value="CoaBC"/>
</dbReference>
<comment type="similarity">
    <text evidence="3 4">In the N-terminal section; belongs to the HFCD (homo-oligomeric flavin containing Cys decarboxylase) superfamily.</text>
</comment>
<keyword evidence="2 3" id="KW-0456">Lyase</keyword>
<dbReference type="InterPro" id="IPR036551">
    <property type="entry name" value="Flavin_trans-like"/>
</dbReference>
<feature type="binding site" evidence="3">
    <location>
        <position position="279"/>
    </location>
    <ligand>
        <name>CTP</name>
        <dbReference type="ChEBI" id="CHEBI:37563"/>
    </ligand>
</feature>
<keyword evidence="3 4" id="KW-0285">Flavoprotein</keyword>
<dbReference type="GO" id="GO:0015941">
    <property type="term" value="P:pantothenate catabolic process"/>
    <property type="evidence" value="ECO:0007669"/>
    <property type="project" value="InterPro"/>
</dbReference>
<sequence>MLKGQNIVLGVCGSIAAYKSALLVRLLVKAQANVQIIMTPDAVNFITPLTLSVLSKNPVLVDSFDSKSGVWTNHVELGLWADALIIAPISANSLAKISNGLCDNLLTAVYLSARCPVYFAPAMDLDMWAHPSTQTNVKQLLSYGNKLIAPANGELASGLEGEGRMAEPEEIVQYLSNTLLETNAPLSGKKVLITAGPTYEAIDPVRFIGNHSSGKMGFALAEVFQKLGAKVTLISGPTSLSTPNCVSRINITSAAEMLQACSENFEEADILIMSAAVADYRPKEVAADKIKKDEDSLILDLEKTTDILKTLGAKKRENQIIVGFALETTNELANAEAKLKRKNLDLIILNSLKDEGAGFAGDQNKITTIDSSGNKQTFDLKSKVEVAKDIAQEVLSLLSKKQ</sequence>
<dbReference type="AlphaFoldDB" id="A0A4R1LXU2"/>
<dbReference type="GO" id="GO:0015937">
    <property type="term" value="P:coenzyme A biosynthetic process"/>
    <property type="evidence" value="ECO:0007669"/>
    <property type="project" value="UniProtKB-UniRule"/>
</dbReference>
<comment type="pathway">
    <text evidence="3 4">Cofactor biosynthesis; coenzyme A biosynthesis; CoA from (R)-pantothenate: step 3/5.</text>
</comment>
<feature type="binding site" evidence="3">
    <location>
        <position position="289"/>
    </location>
    <ligand>
        <name>CTP</name>
        <dbReference type="ChEBI" id="CHEBI:37563"/>
    </ligand>
</feature>
<evidence type="ECO:0000259" key="5">
    <source>
        <dbReference type="Pfam" id="PF02441"/>
    </source>
</evidence>
<feature type="binding site" evidence="3">
    <location>
        <position position="338"/>
    </location>
    <ligand>
        <name>CTP</name>
        <dbReference type="ChEBI" id="CHEBI:37563"/>
    </ligand>
</feature>
<keyword evidence="3" id="KW-0511">Multifunctional enzyme</keyword>
<dbReference type="Proteomes" id="UP000294616">
    <property type="component" value="Unassembled WGS sequence"/>
</dbReference>